<dbReference type="GO" id="GO:0008836">
    <property type="term" value="F:diaminopimelate decarboxylase activity"/>
    <property type="evidence" value="ECO:0007669"/>
    <property type="project" value="InterPro"/>
</dbReference>
<dbReference type="GO" id="GO:0009089">
    <property type="term" value="P:lysine biosynthetic process via diaminopimelate"/>
    <property type="evidence" value="ECO:0007669"/>
    <property type="project" value="InterPro"/>
</dbReference>
<dbReference type="InterPro" id="IPR022644">
    <property type="entry name" value="De-COase2_N"/>
</dbReference>
<feature type="domain" description="Orn/DAP/Arg decarboxylase 2 N-terminal" evidence="8">
    <location>
        <begin position="42"/>
        <end position="278"/>
    </location>
</feature>
<evidence type="ECO:0000313" key="10">
    <source>
        <dbReference type="Proteomes" id="UP000671995"/>
    </source>
</evidence>
<keyword evidence="2" id="KW-0210">Decarboxylase</keyword>
<dbReference type="Pfam" id="PF02784">
    <property type="entry name" value="Orn_Arg_deC_N"/>
    <property type="match status" value="1"/>
</dbReference>
<keyword evidence="3 5" id="KW-0663">Pyridoxal phosphate</keyword>
<evidence type="ECO:0000256" key="4">
    <source>
        <dbReference type="ARBA" id="ARBA00023239"/>
    </source>
</evidence>
<evidence type="ECO:0000256" key="5">
    <source>
        <dbReference type="PIRSR" id="PIRSR600183-50"/>
    </source>
</evidence>
<comment type="cofactor">
    <cofactor evidence="1 5">
        <name>pyridoxal 5'-phosphate</name>
        <dbReference type="ChEBI" id="CHEBI:597326"/>
    </cofactor>
</comment>
<keyword evidence="4" id="KW-0456">Lyase</keyword>
<dbReference type="SUPFAM" id="SSF50621">
    <property type="entry name" value="Alanine racemase C-terminal domain-like"/>
    <property type="match status" value="1"/>
</dbReference>
<evidence type="ECO:0000259" key="7">
    <source>
        <dbReference type="Pfam" id="PF00278"/>
    </source>
</evidence>
<gene>
    <name evidence="9" type="ORF">HRI96_03150</name>
</gene>
<feature type="modified residue" description="N6-(pyridoxal phosphate)lysine" evidence="5">
    <location>
        <position position="55"/>
    </location>
</feature>
<sequence>MSSYFPLTHDQLVDLEKKFPTPFYLYDEKAIRGNVRKFIGAFSGFPGICEYFAVKALPNPYILKILASEGCGGDCSSLPELILCELSGIKGEKVMFTSNETPADEYRLAFKNGNIINLDDITHINFLEKTLGRLPDLICFRYNPGPLRGGNALIGKPEEAKYGLTKEQIFEAYSECKKRGVKRFGLHTMVASNELDPDYFVDTAKMLFSLCVEIKQKCSVRIEFVDMGGGIGIPYKAEQKEVDLTYVADNMRKAYDEIIAPAGLDPLKIYWECGRPITGPYGWLITKAIHEKHIYREYIGVDASMADLMRPGMYGAYHELTVSGKETAEKDHVYDVVGSLCENCDKFAVQRKLPKIDTGDLLIIHDAGAHGRAMGFNYNAKLRCGEVLLRSDGSFKEIRRKETVDDYFATLDMEGLKSFR</sequence>
<evidence type="ECO:0000256" key="3">
    <source>
        <dbReference type="ARBA" id="ARBA00022898"/>
    </source>
</evidence>
<dbReference type="Pfam" id="PF00278">
    <property type="entry name" value="Orn_DAP_Arg_deC"/>
    <property type="match status" value="1"/>
</dbReference>
<dbReference type="FunFam" id="3.20.20.10:FF:000003">
    <property type="entry name" value="Diaminopimelate decarboxylase"/>
    <property type="match status" value="1"/>
</dbReference>
<evidence type="ECO:0000256" key="2">
    <source>
        <dbReference type="ARBA" id="ARBA00022793"/>
    </source>
</evidence>
<dbReference type="AlphaFoldDB" id="A0A975ICN6"/>
<evidence type="ECO:0000256" key="6">
    <source>
        <dbReference type="RuleBase" id="RU003737"/>
    </source>
</evidence>
<dbReference type="InterPro" id="IPR002986">
    <property type="entry name" value="DAP_deCOOHase_LysA"/>
</dbReference>
<feature type="domain" description="Orn/DAP/Arg decarboxylase 2 C-terminal" evidence="7">
    <location>
        <begin position="24"/>
        <end position="368"/>
    </location>
</feature>
<organism evidence="9 10">
    <name type="scientific">Treponema parvum</name>
    <dbReference type="NCBI Taxonomy" id="138851"/>
    <lineage>
        <taxon>Bacteria</taxon>
        <taxon>Pseudomonadati</taxon>
        <taxon>Spirochaetota</taxon>
        <taxon>Spirochaetia</taxon>
        <taxon>Spirochaetales</taxon>
        <taxon>Treponemataceae</taxon>
        <taxon>Treponema</taxon>
    </lineage>
</organism>
<dbReference type="InterPro" id="IPR000183">
    <property type="entry name" value="Orn/DAP/Arg_de-COase"/>
</dbReference>
<dbReference type="EMBL" id="CP054257">
    <property type="protein sequence ID" value="QTQ11279.1"/>
    <property type="molecule type" value="Genomic_DNA"/>
</dbReference>
<dbReference type="RefSeq" id="WP_210118074.1">
    <property type="nucleotide sequence ID" value="NZ_CP054257.1"/>
</dbReference>
<dbReference type="InterPro" id="IPR022643">
    <property type="entry name" value="De-COase2_C"/>
</dbReference>
<reference evidence="9" key="2">
    <citation type="journal article" date="2021" name="Microbiol. Resour. Announc.">
        <title>Complete Genome Sequences of Three Human Oral Treponema parvum Isolates.</title>
        <authorList>
            <person name="Zeng H."/>
            <person name="Watt R.M."/>
        </authorList>
    </citation>
    <scope>NUCLEOTIDE SEQUENCE</scope>
    <source>
        <strain evidence="9">ATCC 700773</strain>
    </source>
</reference>
<dbReference type="InterPro" id="IPR029066">
    <property type="entry name" value="PLP-binding_barrel"/>
</dbReference>
<dbReference type="PRINTS" id="PR01181">
    <property type="entry name" value="DAPDCRBXLASE"/>
</dbReference>
<accession>A0A975ICN6</accession>
<dbReference type="PROSITE" id="PS00878">
    <property type="entry name" value="ODR_DC_2_1"/>
    <property type="match status" value="1"/>
</dbReference>
<dbReference type="Proteomes" id="UP000671995">
    <property type="component" value="Chromosome"/>
</dbReference>
<dbReference type="Gene3D" id="2.40.37.10">
    <property type="entry name" value="Lyase, Ornithine Decarboxylase, Chain A, domain 1"/>
    <property type="match status" value="1"/>
</dbReference>
<reference evidence="9" key="1">
    <citation type="submission" date="2020-05" db="EMBL/GenBank/DDBJ databases">
        <authorList>
            <person name="Zeng H."/>
            <person name="Chan Y.K."/>
            <person name="Watt R.M."/>
        </authorList>
    </citation>
    <scope>NUCLEOTIDE SEQUENCE</scope>
    <source>
        <strain evidence="9">ATCC 700773</strain>
    </source>
</reference>
<name>A0A975ICN6_9SPIR</name>
<protein>
    <submittedName>
        <fullName evidence="9">Diaminopimelate decarboxylase</fullName>
    </submittedName>
</protein>
<dbReference type="PANTHER" id="PTHR43727:SF2">
    <property type="entry name" value="GROUP IV DECARBOXYLASE"/>
    <property type="match status" value="1"/>
</dbReference>
<comment type="similarity">
    <text evidence="6">Belongs to the Orn/Lys/Arg decarboxylase class-II family.</text>
</comment>
<dbReference type="Gene3D" id="3.20.20.10">
    <property type="entry name" value="Alanine racemase"/>
    <property type="match status" value="1"/>
</dbReference>
<evidence type="ECO:0000256" key="1">
    <source>
        <dbReference type="ARBA" id="ARBA00001933"/>
    </source>
</evidence>
<evidence type="ECO:0000259" key="8">
    <source>
        <dbReference type="Pfam" id="PF02784"/>
    </source>
</evidence>
<evidence type="ECO:0000313" key="9">
    <source>
        <dbReference type="EMBL" id="QTQ11279.1"/>
    </source>
</evidence>
<dbReference type="CDD" id="cd06828">
    <property type="entry name" value="PLPDE_III_DapDC"/>
    <property type="match status" value="1"/>
</dbReference>
<proteinExistence type="inferred from homology"/>
<dbReference type="PRINTS" id="PR01179">
    <property type="entry name" value="ODADCRBXLASE"/>
</dbReference>
<feature type="active site" description="Proton donor" evidence="5">
    <location>
        <position position="341"/>
    </location>
</feature>
<dbReference type="InterPro" id="IPR009006">
    <property type="entry name" value="Ala_racemase/Decarboxylase_C"/>
</dbReference>
<dbReference type="InterPro" id="IPR022653">
    <property type="entry name" value="De-COase2_pyr-phos_BS"/>
</dbReference>
<dbReference type="SUPFAM" id="SSF51419">
    <property type="entry name" value="PLP-binding barrel"/>
    <property type="match status" value="1"/>
</dbReference>
<dbReference type="PANTHER" id="PTHR43727">
    <property type="entry name" value="DIAMINOPIMELATE DECARBOXYLASE"/>
    <property type="match status" value="1"/>
</dbReference>